<feature type="compositionally biased region" description="Acidic residues" evidence="12">
    <location>
        <begin position="393"/>
        <end position="407"/>
    </location>
</feature>
<comment type="catalytic activity">
    <reaction evidence="10">
        <text>17beta-estradiol 17-O-(beta-D-glucuronate)(in) + ATP + H2O = 17beta-estradiol 17-O-(beta-D-glucuronate)(out) + ADP + phosphate + H(+)</text>
        <dbReference type="Rhea" id="RHEA:60128"/>
        <dbReference type="ChEBI" id="CHEBI:15377"/>
        <dbReference type="ChEBI" id="CHEBI:15378"/>
        <dbReference type="ChEBI" id="CHEBI:30616"/>
        <dbReference type="ChEBI" id="CHEBI:43474"/>
        <dbReference type="ChEBI" id="CHEBI:82961"/>
        <dbReference type="ChEBI" id="CHEBI:456216"/>
    </reaction>
    <physiologicalReaction direction="left-to-right" evidence="10">
        <dbReference type="Rhea" id="RHEA:60129"/>
    </physiologicalReaction>
</comment>
<dbReference type="FunFam" id="3.40.50.300:FF:003233">
    <property type="entry name" value="ATP-binding cassette sub-family C member 8"/>
    <property type="match status" value="1"/>
</dbReference>
<comment type="caution">
    <text evidence="16">The sequence shown here is derived from an EMBL/GenBank/DDBJ whole genome shotgun (WGS) entry which is preliminary data.</text>
</comment>
<dbReference type="AlphaFoldDB" id="A0A4Z2C8T8"/>
<dbReference type="PROSITE" id="PS00211">
    <property type="entry name" value="ABC_TRANSPORTER_1"/>
    <property type="match status" value="2"/>
</dbReference>
<protein>
    <recommendedName>
        <fullName evidence="18">ABC transmembrane type-1 domain-containing protein</fullName>
    </recommendedName>
</protein>
<dbReference type="Pfam" id="PF00005">
    <property type="entry name" value="ABC_tran"/>
    <property type="match status" value="2"/>
</dbReference>
<evidence type="ECO:0000256" key="4">
    <source>
        <dbReference type="ARBA" id="ARBA00022741"/>
    </source>
</evidence>
<evidence type="ECO:0000259" key="14">
    <source>
        <dbReference type="PROSITE" id="PS50893"/>
    </source>
</evidence>
<reference evidence="16 17" key="1">
    <citation type="submission" date="2019-04" db="EMBL/GenBank/DDBJ databases">
        <title>The sequence and de novo assembly of Takifugu bimaculatus genome using PacBio and Hi-C technologies.</title>
        <authorList>
            <person name="Xu P."/>
            <person name="Liu B."/>
            <person name="Zhou Z."/>
        </authorList>
    </citation>
    <scope>NUCLEOTIDE SEQUENCE [LARGE SCALE GENOMIC DNA]</scope>
    <source>
        <strain evidence="16">TB-2018</strain>
        <tissue evidence="16">Muscle</tissue>
    </source>
</reference>
<keyword evidence="3 13" id="KW-0812">Transmembrane</keyword>
<dbReference type="InterPro" id="IPR036640">
    <property type="entry name" value="ABC1_TM_sf"/>
</dbReference>
<keyword evidence="2" id="KW-0813">Transport</keyword>
<dbReference type="InterPro" id="IPR050173">
    <property type="entry name" value="ABC_transporter_C-like"/>
</dbReference>
<dbReference type="GO" id="GO:0016887">
    <property type="term" value="F:ATP hydrolysis activity"/>
    <property type="evidence" value="ECO:0007669"/>
    <property type="project" value="InterPro"/>
</dbReference>
<dbReference type="Proteomes" id="UP000516260">
    <property type="component" value="Chromosome 12"/>
</dbReference>
<feature type="transmembrane region" description="Helical" evidence="13">
    <location>
        <begin position="487"/>
        <end position="511"/>
    </location>
</feature>
<keyword evidence="4" id="KW-0547">Nucleotide-binding</keyword>
<evidence type="ECO:0000256" key="8">
    <source>
        <dbReference type="ARBA" id="ARBA00034018"/>
    </source>
</evidence>
<dbReference type="InterPro" id="IPR003593">
    <property type="entry name" value="AAA+_ATPase"/>
</dbReference>
<dbReference type="FunFam" id="3.40.50.300:FF:000163">
    <property type="entry name" value="Multidrug resistance-associated protein member 4"/>
    <property type="match status" value="1"/>
</dbReference>
<dbReference type="InterPro" id="IPR003439">
    <property type="entry name" value="ABC_transporter-like_ATP-bd"/>
</dbReference>
<dbReference type="CDD" id="cd18602">
    <property type="entry name" value="ABC_6TM_SUR1_D2_like"/>
    <property type="match status" value="1"/>
</dbReference>
<dbReference type="InterPro" id="IPR027417">
    <property type="entry name" value="P-loop_NTPase"/>
</dbReference>
<feature type="domain" description="ABC transporter" evidence="14">
    <location>
        <begin position="117"/>
        <end position="368"/>
    </location>
</feature>
<dbReference type="Pfam" id="PF00664">
    <property type="entry name" value="ABC_membrane"/>
    <property type="match status" value="1"/>
</dbReference>
<evidence type="ECO:0000259" key="15">
    <source>
        <dbReference type="PROSITE" id="PS50929"/>
    </source>
</evidence>
<comment type="subcellular location">
    <subcellularLocation>
        <location evidence="1">Membrane</location>
        <topology evidence="1">Multi-pass membrane protein</topology>
    </subcellularLocation>
</comment>
<sequence>MNAAIPILAVLTTFVVHVHISEDADLSPAVAFASLSLFHILVTPLFLLSSVVRSTVKALSSSKPFLSSALYSLSRHLQPLKVVNRKRPPRDDWNNYSSRAERDGDGPSQEAYQDVCIKISSGYFTWTDGTPTLSNVDIKIPFGKLTMIVGQVGSGKSSLLLAALGEMQRISGTVTWNSLKNLESDGEESPTDREAAGDGDIRQRSAVAYASQKPWLLNATVEENITFELPMIKPRYKAVIEACSLQPDIDILPQGDQTEIGERGINLSGGQKQRISVARALYHQTNMVFLDDPFSALDIHLSDHLMQDGILKLLREEKRTVVLIIAMKDGTIQTEGTLKDIQNSEPELFEQWKTLMHRQDQEFEKETVAASMTNLERKNLRRAMYSREAVRTEEDEEEESVESEDDDNLSQVMRQRATIPWRSCGTYLSSAGLVLLTLLLLSQLLKHTLMVAIDYWLAHWTSHVIAAKTEATARNCTVVQDCGFSHVWYLSVFSVLCCLGIILCLATSVAVEWTGLEVAKQLHQNLLNKIILAPMRLFETTPLGSILNRFSADVNTIDQHIPTTLECLARSTLLCVSALGVISYVTPVFLIALLPLTIACYFIQKYFRVASRDLQQLEDSTQLPLLSHFSETLEGLTTIRALRYEPRFRQRLLQFTDANNIASLFLTAANRWLEVRMEYVGACVVMVAAVASITNSLYNQLSTGLVGLGLTYALMVSNYMNWMVRNLADMEVQLASVKRINSLLKTEPENYEGLLTVSQVPDGWPQHGEIKIQNLSVRYDATLKPVLKNVNAHISPGQKVTDLGWIWRECRWGICGRTGSGKSSFSLAFFRMVDMFEGRIVIDEIDIAKLPLQTLRSRLSIILQDPILFSGTIRFNLDPEMKATDEMLWEALDIAQLKPVVKSLPGGLDATVTEGGENFSQGQRQLFCLARAFESILQKVVMTAFADRTVVTIAVSKVAPPCLHPHHRLPLTVLSLPQHRVHTILNADLVIVMKRGIILEHDRPEALLDKEDSVFTSFVRADK</sequence>
<dbReference type="EMBL" id="SWLE01000004">
    <property type="protein sequence ID" value="TNN00531.1"/>
    <property type="molecule type" value="Genomic_DNA"/>
</dbReference>
<gene>
    <name evidence="16" type="ORF">fugu_011777</name>
</gene>
<keyword evidence="7 13" id="KW-0472">Membrane</keyword>
<feature type="region of interest" description="Disordered" evidence="12">
    <location>
        <begin position="387"/>
        <end position="407"/>
    </location>
</feature>
<comment type="catalytic activity">
    <reaction evidence="9">
        <text>leukotriene C4(in) + ATP + H2O = leukotriene C4(out) + ADP + phosphate + H(+)</text>
        <dbReference type="Rhea" id="RHEA:38963"/>
        <dbReference type="ChEBI" id="CHEBI:15377"/>
        <dbReference type="ChEBI" id="CHEBI:15378"/>
        <dbReference type="ChEBI" id="CHEBI:30616"/>
        <dbReference type="ChEBI" id="CHEBI:43474"/>
        <dbReference type="ChEBI" id="CHEBI:57973"/>
        <dbReference type="ChEBI" id="CHEBI:456216"/>
    </reaction>
    <physiologicalReaction direction="left-to-right" evidence="9">
        <dbReference type="Rhea" id="RHEA:38964"/>
    </physiologicalReaction>
</comment>
<keyword evidence="17" id="KW-1185">Reference proteome</keyword>
<dbReference type="FunFam" id="1.20.1560.10:FF:000005">
    <property type="entry name" value="ATP-binding cassette, sub-family C (CFTR/MRP), member 9"/>
    <property type="match status" value="1"/>
</dbReference>
<comment type="catalytic activity">
    <reaction evidence="11">
        <text>an S-substituted glutathione(in) + ATP + H2O = an S-substituted glutathione(out) + ADP + phosphate + H(+)</text>
        <dbReference type="Rhea" id="RHEA:19121"/>
        <dbReference type="ChEBI" id="CHEBI:15377"/>
        <dbReference type="ChEBI" id="CHEBI:15378"/>
        <dbReference type="ChEBI" id="CHEBI:30616"/>
        <dbReference type="ChEBI" id="CHEBI:43474"/>
        <dbReference type="ChEBI" id="CHEBI:90779"/>
        <dbReference type="ChEBI" id="CHEBI:456216"/>
        <dbReference type="EC" id="7.6.2.3"/>
    </reaction>
    <physiologicalReaction direction="left-to-right" evidence="11">
        <dbReference type="Rhea" id="RHEA:19122"/>
    </physiologicalReaction>
</comment>
<feature type="transmembrane region" description="Helical" evidence="13">
    <location>
        <begin position="581"/>
        <end position="603"/>
    </location>
</feature>
<feature type="transmembrane region" description="Helical" evidence="13">
    <location>
        <begin position="679"/>
        <end position="698"/>
    </location>
</feature>
<dbReference type="InterPro" id="IPR017871">
    <property type="entry name" value="ABC_transporter-like_CS"/>
</dbReference>
<evidence type="ECO:0000256" key="7">
    <source>
        <dbReference type="ARBA" id="ARBA00023136"/>
    </source>
</evidence>
<comment type="catalytic activity">
    <reaction evidence="8">
        <text>ATP + H2O + xenobioticSide 1 = ADP + phosphate + xenobioticSide 2.</text>
        <dbReference type="EC" id="7.6.2.2"/>
    </reaction>
</comment>
<dbReference type="SUPFAM" id="SSF52540">
    <property type="entry name" value="P-loop containing nucleoside triphosphate hydrolases"/>
    <property type="match status" value="2"/>
</dbReference>
<dbReference type="SUPFAM" id="SSF90123">
    <property type="entry name" value="ABC transporter transmembrane region"/>
    <property type="match status" value="1"/>
</dbReference>
<dbReference type="InterPro" id="IPR011527">
    <property type="entry name" value="ABC1_TM_dom"/>
</dbReference>
<feature type="domain" description="ABC transporter" evidence="14">
    <location>
        <begin position="770"/>
        <end position="1020"/>
    </location>
</feature>
<evidence type="ECO:0000256" key="2">
    <source>
        <dbReference type="ARBA" id="ARBA00022448"/>
    </source>
</evidence>
<evidence type="ECO:0008006" key="18">
    <source>
        <dbReference type="Google" id="ProtNLM"/>
    </source>
</evidence>
<proteinExistence type="predicted"/>
<name>A0A4Z2C8T8_9TELE</name>
<evidence type="ECO:0000313" key="16">
    <source>
        <dbReference type="EMBL" id="TNN00531.1"/>
    </source>
</evidence>
<feature type="transmembrane region" description="Helical" evidence="13">
    <location>
        <begin position="424"/>
        <end position="442"/>
    </location>
</feature>
<evidence type="ECO:0000256" key="9">
    <source>
        <dbReference type="ARBA" id="ARBA00047523"/>
    </source>
</evidence>
<dbReference type="GO" id="GO:0005524">
    <property type="term" value="F:ATP binding"/>
    <property type="evidence" value="ECO:0007669"/>
    <property type="project" value="UniProtKB-KW"/>
</dbReference>
<feature type="transmembrane region" description="Helical" evidence="13">
    <location>
        <begin position="448"/>
        <end position="466"/>
    </location>
</feature>
<feature type="transmembrane region" description="Helical" evidence="13">
    <location>
        <begin position="30"/>
        <end position="52"/>
    </location>
</feature>
<dbReference type="GO" id="GO:0008559">
    <property type="term" value="F:ABC-type xenobiotic transporter activity"/>
    <property type="evidence" value="ECO:0007669"/>
    <property type="project" value="UniProtKB-EC"/>
</dbReference>
<dbReference type="PANTHER" id="PTHR24223">
    <property type="entry name" value="ATP-BINDING CASSETTE SUB-FAMILY C"/>
    <property type="match status" value="1"/>
</dbReference>
<dbReference type="Gene3D" id="1.20.1560.10">
    <property type="entry name" value="ABC transporter type 1, transmembrane domain"/>
    <property type="match status" value="1"/>
</dbReference>
<evidence type="ECO:0000256" key="10">
    <source>
        <dbReference type="ARBA" id="ARBA00047576"/>
    </source>
</evidence>
<dbReference type="GO" id="GO:0016323">
    <property type="term" value="C:basolateral plasma membrane"/>
    <property type="evidence" value="ECO:0007669"/>
    <property type="project" value="UniProtKB-ARBA"/>
</dbReference>
<feature type="region of interest" description="Disordered" evidence="12">
    <location>
        <begin position="85"/>
        <end position="109"/>
    </location>
</feature>
<evidence type="ECO:0000256" key="1">
    <source>
        <dbReference type="ARBA" id="ARBA00004141"/>
    </source>
</evidence>
<feature type="compositionally biased region" description="Basic and acidic residues" evidence="12">
    <location>
        <begin position="89"/>
        <end position="105"/>
    </location>
</feature>
<evidence type="ECO:0000256" key="13">
    <source>
        <dbReference type="SAM" id="Phobius"/>
    </source>
</evidence>
<keyword evidence="6 13" id="KW-1133">Transmembrane helix</keyword>
<evidence type="ECO:0000256" key="6">
    <source>
        <dbReference type="ARBA" id="ARBA00022989"/>
    </source>
</evidence>
<organism evidence="16 17">
    <name type="scientific">Takifugu bimaculatus</name>
    <dbReference type="NCBI Taxonomy" id="433685"/>
    <lineage>
        <taxon>Eukaryota</taxon>
        <taxon>Metazoa</taxon>
        <taxon>Chordata</taxon>
        <taxon>Craniata</taxon>
        <taxon>Vertebrata</taxon>
        <taxon>Euteleostomi</taxon>
        <taxon>Actinopterygii</taxon>
        <taxon>Neopterygii</taxon>
        <taxon>Teleostei</taxon>
        <taxon>Neoteleostei</taxon>
        <taxon>Acanthomorphata</taxon>
        <taxon>Eupercaria</taxon>
        <taxon>Tetraodontiformes</taxon>
        <taxon>Tetradontoidea</taxon>
        <taxon>Tetraodontidae</taxon>
        <taxon>Takifugu</taxon>
    </lineage>
</organism>
<dbReference type="PROSITE" id="PS50893">
    <property type="entry name" value="ABC_TRANSPORTER_2"/>
    <property type="match status" value="2"/>
</dbReference>
<dbReference type="PROSITE" id="PS50929">
    <property type="entry name" value="ABC_TM1F"/>
    <property type="match status" value="1"/>
</dbReference>
<dbReference type="GO" id="GO:0015431">
    <property type="term" value="F:ABC-type glutathione S-conjugate transporter activity"/>
    <property type="evidence" value="ECO:0007669"/>
    <property type="project" value="UniProtKB-EC"/>
</dbReference>
<accession>A0A4Z2C8T8</accession>
<evidence type="ECO:0000256" key="12">
    <source>
        <dbReference type="SAM" id="MobiDB-lite"/>
    </source>
</evidence>
<evidence type="ECO:0000256" key="3">
    <source>
        <dbReference type="ARBA" id="ARBA00022692"/>
    </source>
</evidence>
<keyword evidence="5" id="KW-0067">ATP-binding</keyword>
<dbReference type="PANTHER" id="PTHR24223:SF187">
    <property type="entry name" value="ATP-BINDING CASSETTE SUB-FAMILY C MEMBER 8"/>
    <property type="match status" value="1"/>
</dbReference>
<evidence type="ECO:0000256" key="5">
    <source>
        <dbReference type="ARBA" id="ARBA00022840"/>
    </source>
</evidence>
<evidence type="ECO:0000256" key="11">
    <source>
        <dbReference type="ARBA" id="ARBA00048007"/>
    </source>
</evidence>
<evidence type="ECO:0000313" key="17">
    <source>
        <dbReference type="Proteomes" id="UP000516260"/>
    </source>
</evidence>
<dbReference type="Gene3D" id="3.40.50.300">
    <property type="entry name" value="P-loop containing nucleotide triphosphate hydrolases"/>
    <property type="match status" value="2"/>
</dbReference>
<dbReference type="SMART" id="SM00382">
    <property type="entry name" value="AAA"/>
    <property type="match status" value="2"/>
</dbReference>
<feature type="domain" description="ABC transmembrane type-1" evidence="15">
    <location>
        <begin position="438"/>
        <end position="731"/>
    </location>
</feature>